<gene>
    <name evidence="2" type="ORF">ENT73_07840</name>
</gene>
<name>A0A832GPW1_9BACT</name>
<dbReference type="SUPFAM" id="SSF53167">
    <property type="entry name" value="Purine and uridine phosphorylases"/>
    <property type="match status" value="1"/>
</dbReference>
<dbReference type="Pfam" id="PF01048">
    <property type="entry name" value="PNP_UDP_1"/>
    <property type="match status" value="1"/>
</dbReference>
<dbReference type="Gene3D" id="3.40.50.1580">
    <property type="entry name" value="Nucleoside phosphorylase domain"/>
    <property type="match status" value="1"/>
</dbReference>
<dbReference type="GO" id="GO:0009116">
    <property type="term" value="P:nucleoside metabolic process"/>
    <property type="evidence" value="ECO:0007669"/>
    <property type="project" value="InterPro"/>
</dbReference>
<dbReference type="InterPro" id="IPR000845">
    <property type="entry name" value="Nucleoside_phosphorylase_d"/>
</dbReference>
<dbReference type="GO" id="GO:0003824">
    <property type="term" value="F:catalytic activity"/>
    <property type="evidence" value="ECO:0007669"/>
    <property type="project" value="InterPro"/>
</dbReference>
<evidence type="ECO:0000259" key="1">
    <source>
        <dbReference type="Pfam" id="PF01048"/>
    </source>
</evidence>
<proteinExistence type="predicted"/>
<accession>A0A832GPW1</accession>
<protein>
    <recommendedName>
        <fullName evidence="1">Nucleoside phosphorylase domain-containing protein</fullName>
    </recommendedName>
</protein>
<evidence type="ECO:0000313" key="2">
    <source>
        <dbReference type="EMBL" id="HGV55969.1"/>
    </source>
</evidence>
<dbReference type="EMBL" id="DSZU01000144">
    <property type="protein sequence ID" value="HGV55969.1"/>
    <property type="molecule type" value="Genomic_DNA"/>
</dbReference>
<comment type="caution">
    <text evidence="2">The sequence shown here is derived from an EMBL/GenBank/DDBJ whole genome shotgun (WGS) entry which is preliminary data.</text>
</comment>
<feature type="domain" description="Nucleoside phosphorylase" evidence="1">
    <location>
        <begin position="60"/>
        <end position="208"/>
    </location>
</feature>
<dbReference type="AlphaFoldDB" id="A0A832GPW1"/>
<organism evidence="2">
    <name type="scientific">Caldimicrobium thiodismutans</name>
    <dbReference type="NCBI Taxonomy" id="1653476"/>
    <lineage>
        <taxon>Bacteria</taxon>
        <taxon>Pseudomonadati</taxon>
        <taxon>Thermodesulfobacteriota</taxon>
        <taxon>Thermodesulfobacteria</taxon>
        <taxon>Thermodesulfobacteriales</taxon>
        <taxon>Thermodesulfobacteriaceae</taxon>
        <taxon>Caldimicrobium</taxon>
    </lineage>
</organism>
<sequence length="231" mass="26796">MYLPTLNLSEVKRLVLLLPQPEFNYFSKKLKFLESFKYLGFNFKIYKEGGLIAGPLFSAPQISFLIEILKEKGLREILALGWAGKLPSSPLQLGDLFLPVRAISLEGTSRFYYKRKKNFSLNKNIKKRIEEELLNFGLICKSGGIISVDVPWRVEKSLNMFNFYLSEGWALDMETSALYAVSRFFGLKAVMLTFITDEIGRSINRRPEDLLQEKREKLLYFMEDFLDRGFI</sequence>
<reference evidence="2" key="1">
    <citation type="journal article" date="2020" name="mSystems">
        <title>Genome- and Community-Level Interaction Insights into Carbon Utilization and Element Cycling Functions of Hydrothermarchaeota in Hydrothermal Sediment.</title>
        <authorList>
            <person name="Zhou Z."/>
            <person name="Liu Y."/>
            <person name="Xu W."/>
            <person name="Pan J."/>
            <person name="Luo Z.H."/>
            <person name="Li M."/>
        </authorList>
    </citation>
    <scope>NUCLEOTIDE SEQUENCE [LARGE SCALE GENOMIC DNA]</scope>
    <source>
        <strain evidence="2">SpSt-605</strain>
    </source>
</reference>
<dbReference type="InterPro" id="IPR035994">
    <property type="entry name" value="Nucleoside_phosphorylase_sf"/>
</dbReference>